<organism evidence="1 2">
    <name type="scientific">Streptomyces bangladeshensis</name>
    <dbReference type="NCBI Taxonomy" id="295352"/>
    <lineage>
        <taxon>Bacteria</taxon>
        <taxon>Bacillati</taxon>
        <taxon>Actinomycetota</taxon>
        <taxon>Actinomycetes</taxon>
        <taxon>Kitasatosporales</taxon>
        <taxon>Streptomycetaceae</taxon>
        <taxon>Streptomyces</taxon>
    </lineage>
</organism>
<dbReference type="RefSeq" id="WP_346163550.1">
    <property type="nucleotide sequence ID" value="NZ_BAAAOQ010000016.1"/>
</dbReference>
<keyword evidence="2" id="KW-1185">Reference proteome</keyword>
<name>A0ABN3BT41_9ACTN</name>
<sequence>MAIRYGVQADTRDECMRALTELCARLGARPATLPTDSLGNGWLARAVAVPSADREPEPGQQ</sequence>
<gene>
    <name evidence="1" type="ORF">GCM10009787_48690</name>
</gene>
<evidence type="ECO:0000313" key="2">
    <source>
        <dbReference type="Proteomes" id="UP001501391"/>
    </source>
</evidence>
<evidence type="ECO:0000313" key="1">
    <source>
        <dbReference type="EMBL" id="GAA2199899.1"/>
    </source>
</evidence>
<proteinExistence type="predicted"/>
<reference evidence="1 2" key="1">
    <citation type="journal article" date="2019" name="Int. J. Syst. Evol. Microbiol.">
        <title>The Global Catalogue of Microorganisms (GCM) 10K type strain sequencing project: providing services to taxonomists for standard genome sequencing and annotation.</title>
        <authorList>
            <consortium name="The Broad Institute Genomics Platform"/>
            <consortium name="The Broad Institute Genome Sequencing Center for Infectious Disease"/>
            <person name="Wu L."/>
            <person name="Ma J."/>
        </authorList>
    </citation>
    <scope>NUCLEOTIDE SEQUENCE [LARGE SCALE GENOMIC DNA]</scope>
    <source>
        <strain evidence="1 2">JCM 14924</strain>
    </source>
</reference>
<dbReference type="Proteomes" id="UP001501391">
    <property type="component" value="Unassembled WGS sequence"/>
</dbReference>
<comment type="caution">
    <text evidence="1">The sequence shown here is derived from an EMBL/GenBank/DDBJ whole genome shotgun (WGS) entry which is preliminary data.</text>
</comment>
<protein>
    <submittedName>
        <fullName evidence="1">Uncharacterized protein</fullName>
    </submittedName>
</protein>
<accession>A0ABN3BT41</accession>
<dbReference type="EMBL" id="BAAAOQ010000016">
    <property type="protein sequence ID" value="GAA2199899.1"/>
    <property type="molecule type" value="Genomic_DNA"/>
</dbReference>